<evidence type="ECO:0000313" key="2">
    <source>
        <dbReference type="Proteomes" id="UP000030518"/>
    </source>
</evidence>
<accession>A0A0A2WLT4</accession>
<dbReference type="AlphaFoldDB" id="A0A0A2WLT4"/>
<protein>
    <submittedName>
        <fullName evidence="1">Uncharacterized protein</fullName>
    </submittedName>
</protein>
<proteinExistence type="predicted"/>
<comment type="caution">
    <text evidence="1">The sequence shown here is derived from an EMBL/GenBank/DDBJ whole genome shotgun (WGS) entry which is preliminary data.</text>
</comment>
<keyword evidence="2" id="KW-1185">Reference proteome</keyword>
<dbReference type="Proteomes" id="UP000030518">
    <property type="component" value="Unassembled WGS sequence"/>
</dbReference>
<gene>
    <name evidence="1" type="ORF">LF41_1313</name>
</gene>
<reference evidence="1 2" key="1">
    <citation type="submission" date="2014-09" db="EMBL/GenBank/DDBJ databases">
        <title>Genome sequences of Lysobacter dokdonensis DS-58.</title>
        <authorList>
            <person name="Kim J.F."/>
            <person name="Kwak M.-J."/>
        </authorList>
    </citation>
    <scope>NUCLEOTIDE SEQUENCE [LARGE SCALE GENOMIC DNA]</scope>
    <source>
        <strain evidence="1 2">DS-58</strain>
    </source>
</reference>
<dbReference type="EMBL" id="JRKJ01000002">
    <property type="protein sequence ID" value="KGQ20773.1"/>
    <property type="molecule type" value="Genomic_DNA"/>
</dbReference>
<name>A0A0A2WLT4_9GAMM</name>
<sequence length="42" mass="4402">MSRRVTEALNLHWLLVSPDGGVLIVPPTGAMPALAADSDSNE</sequence>
<organism evidence="1 2">
    <name type="scientific">Lysobacter dokdonensis DS-58</name>
    <dbReference type="NCBI Taxonomy" id="1300345"/>
    <lineage>
        <taxon>Bacteria</taxon>
        <taxon>Pseudomonadati</taxon>
        <taxon>Pseudomonadota</taxon>
        <taxon>Gammaproteobacteria</taxon>
        <taxon>Lysobacterales</taxon>
        <taxon>Lysobacteraceae</taxon>
        <taxon>Noviluteimonas</taxon>
    </lineage>
</organism>
<evidence type="ECO:0000313" key="1">
    <source>
        <dbReference type="EMBL" id="KGQ20773.1"/>
    </source>
</evidence>